<keyword evidence="2" id="KW-1185">Reference proteome</keyword>
<organism evidence="1 2">
    <name type="scientific">Pelagimonas varians</name>
    <dbReference type="NCBI Taxonomy" id="696760"/>
    <lineage>
        <taxon>Bacteria</taxon>
        <taxon>Pseudomonadati</taxon>
        <taxon>Pseudomonadota</taxon>
        <taxon>Alphaproteobacteria</taxon>
        <taxon>Rhodobacterales</taxon>
        <taxon>Roseobacteraceae</taxon>
        <taxon>Pelagimonas</taxon>
    </lineage>
</organism>
<evidence type="ECO:0000313" key="1">
    <source>
        <dbReference type="EMBL" id="SMX32739.1"/>
    </source>
</evidence>
<dbReference type="AlphaFoldDB" id="A0A238JQ01"/>
<dbReference type="Pfam" id="PF14305">
    <property type="entry name" value="ATPgrasp_TupA"/>
    <property type="match status" value="1"/>
</dbReference>
<gene>
    <name evidence="1" type="ORF">PEV8663_00097</name>
</gene>
<evidence type="ECO:0008006" key="3">
    <source>
        <dbReference type="Google" id="ProtNLM"/>
    </source>
</evidence>
<proteinExistence type="predicted"/>
<accession>A0A238JQ01</accession>
<dbReference type="EMBL" id="FXYH01000001">
    <property type="protein sequence ID" value="SMX32739.1"/>
    <property type="molecule type" value="Genomic_DNA"/>
</dbReference>
<reference evidence="1 2" key="1">
    <citation type="submission" date="2017-05" db="EMBL/GenBank/DDBJ databases">
        <authorList>
            <person name="Song R."/>
            <person name="Chenine A.L."/>
            <person name="Ruprecht R.M."/>
        </authorList>
    </citation>
    <scope>NUCLEOTIDE SEQUENCE [LARGE SCALE GENOMIC DNA]</scope>
    <source>
        <strain evidence="1 2">CECT 8663</strain>
    </source>
</reference>
<dbReference type="Proteomes" id="UP000220836">
    <property type="component" value="Unassembled WGS sequence"/>
</dbReference>
<dbReference type="OrthoDB" id="9791827at2"/>
<protein>
    <recommendedName>
        <fullName evidence="3">TupA-like ATPgrasp</fullName>
    </recommendedName>
</protein>
<evidence type="ECO:0000313" key="2">
    <source>
        <dbReference type="Proteomes" id="UP000220836"/>
    </source>
</evidence>
<dbReference type="RefSeq" id="WP_097802664.1">
    <property type="nucleotide sequence ID" value="NZ_FXYH01000001.1"/>
</dbReference>
<name>A0A238JQ01_9RHOB</name>
<dbReference type="InterPro" id="IPR029465">
    <property type="entry name" value="ATPgrasp_TupA"/>
</dbReference>
<sequence>MLIHNPQPHSSRFQDAIDEFKLEVKSRLDHYQGYRRLLDYAERRLGYRPNLQDPKTYNDKVNWRKVYDHNPLYPKISDKILLRDEIVARLGQSRADEVMTELYATTDTPYGFDFKQLPASYAAKANHASGWNVFVTPDDPLDETLLRDEMARWLRRSYGKMKQEWAYQPIKRQVMFEEFLETKDGRAPDDMKFMFFNEECHFVLWDDDRFGEWAQHYLHPNWTPYDFHSLEMHKREIPTKPALYEEMLELAQVMAKGFDSIRVDFLFTDDRIVLNELTLYRGSGMNPFHPPEWDRKFGDLWTLPQIR</sequence>